<dbReference type="Proteomes" id="UP000192840">
    <property type="component" value="Unassembled WGS sequence"/>
</dbReference>
<dbReference type="GO" id="GO:0005886">
    <property type="term" value="C:plasma membrane"/>
    <property type="evidence" value="ECO:0007669"/>
    <property type="project" value="UniProtKB-SubCell"/>
</dbReference>
<keyword evidence="8" id="KW-1185">Reference proteome</keyword>
<sequence length="506" mass="54380">MARHVPYDDPGTPDVRSPWRYLWWLVLVQRGRVLAGAWWGSLSMCGLILPPYLISRAVEDGVRGGDRAALLWWCGALLAVAVGLALVFIARHRTMTLVRTDAALRTAQIVVRHVTRLGGVVRRKLSTGELTYLQNGDTARIAHALTSTGPGVGAVVAYAATAVLLVRISPLVAVVVLLGVPVLAVVTGPVLRRLHAVEAEYRQRQGELSSRAGDIVGGLRVLSGIGGKPAFEARFRTLSREVLEDGYRVSAWLSWVQALTWGLPALFLAVVTWIVARMVVAGAISIEEMVAVYLYVTTLTVPVAFFMEGADAIPRALVSARRVIDVLRLQPEEKDADAEPLDVKTGALTVVVSANATLARDAVERLPGVVADNDDYLFAGTVREAVSVAVHGDQELDEALYAAAAMDVVEALPDGLDSRLESQGRNVSGGQRQRLRLVRALLSEPELLVLVEPTSALDAVTEAAVAKRVRERRLGRTTVVVSSSPLWAGQADQVVHLGSVSQSGPR</sequence>
<dbReference type="GO" id="GO:0005524">
    <property type="term" value="F:ATP binding"/>
    <property type="evidence" value="ECO:0007669"/>
    <property type="project" value="InterPro"/>
</dbReference>
<dbReference type="CDD" id="cd07346">
    <property type="entry name" value="ABC_6TM_exporters"/>
    <property type="match status" value="1"/>
</dbReference>
<dbReference type="Pfam" id="PF00664">
    <property type="entry name" value="ABC_membrane"/>
    <property type="match status" value="1"/>
</dbReference>
<dbReference type="InterPro" id="IPR003439">
    <property type="entry name" value="ABC_transporter-like_ATP-bd"/>
</dbReference>
<feature type="transmembrane region" description="Helical" evidence="5">
    <location>
        <begin position="288"/>
        <end position="307"/>
    </location>
</feature>
<keyword evidence="3 5" id="KW-1133">Transmembrane helix</keyword>
<feature type="transmembrane region" description="Helical" evidence="5">
    <location>
        <begin position="69"/>
        <end position="90"/>
    </location>
</feature>
<feature type="transmembrane region" description="Helical" evidence="5">
    <location>
        <begin position="251"/>
        <end position="276"/>
    </location>
</feature>
<dbReference type="eggNOG" id="COG1132">
    <property type="taxonomic scope" value="Bacteria"/>
</dbReference>
<dbReference type="PANTHER" id="PTHR43394:SF1">
    <property type="entry name" value="ATP-BINDING CASSETTE SUB-FAMILY B MEMBER 10, MITOCHONDRIAL"/>
    <property type="match status" value="1"/>
</dbReference>
<dbReference type="AlphaFoldDB" id="A0A1W2FPY4"/>
<dbReference type="PROSITE" id="PS00211">
    <property type="entry name" value="ABC_TRANSPORTER_1"/>
    <property type="match status" value="1"/>
</dbReference>
<dbReference type="PANTHER" id="PTHR43394">
    <property type="entry name" value="ATP-DEPENDENT PERMEASE MDL1, MITOCHONDRIAL"/>
    <property type="match status" value="1"/>
</dbReference>
<dbReference type="InterPro" id="IPR017871">
    <property type="entry name" value="ABC_transporter-like_CS"/>
</dbReference>
<dbReference type="InterPro" id="IPR011527">
    <property type="entry name" value="ABC1_TM_dom"/>
</dbReference>
<dbReference type="InterPro" id="IPR036640">
    <property type="entry name" value="ABC1_TM_sf"/>
</dbReference>
<accession>A0A1W2FPY4</accession>
<dbReference type="EMBL" id="FWYC01000020">
    <property type="protein sequence ID" value="SMD23991.1"/>
    <property type="molecule type" value="Genomic_DNA"/>
</dbReference>
<dbReference type="Gene3D" id="1.20.1560.10">
    <property type="entry name" value="ABC transporter type 1, transmembrane domain"/>
    <property type="match status" value="1"/>
</dbReference>
<dbReference type="RefSeq" id="WP_051771097.1">
    <property type="nucleotide sequence ID" value="NZ_FWYC01000020.1"/>
</dbReference>
<evidence type="ECO:0000313" key="7">
    <source>
        <dbReference type="EMBL" id="SMD23991.1"/>
    </source>
</evidence>
<protein>
    <submittedName>
        <fullName evidence="7">ABC-type multidrug transport system, ATPase and permease component</fullName>
    </submittedName>
</protein>
<dbReference type="InterPro" id="IPR039421">
    <property type="entry name" value="Type_1_exporter"/>
</dbReference>
<dbReference type="Gene3D" id="3.40.50.300">
    <property type="entry name" value="P-loop containing nucleotide triphosphate hydrolases"/>
    <property type="match status" value="1"/>
</dbReference>
<keyword evidence="4 5" id="KW-0472">Membrane</keyword>
<feature type="transmembrane region" description="Helical" evidence="5">
    <location>
        <begin position="21"/>
        <end position="49"/>
    </location>
</feature>
<keyword evidence="2 5" id="KW-0812">Transmembrane</keyword>
<name>A0A1W2FPY4_9PSEU</name>
<evidence type="ECO:0000256" key="4">
    <source>
        <dbReference type="ARBA" id="ARBA00023136"/>
    </source>
</evidence>
<evidence type="ECO:0000313" key="8">
    <source>
        <dbReference type="Proteomes" id="UP000192840"/>
    </source>
</evidence>
<dbReference type="PROSITE" id="PS50929">
    <property type="entry name" value="ABC_TM1F"/>
    <property type="match status" value="1"/>
</dbReference>
<evidence type="ECO:0000256" key="5">
    <source>
        <dbReference type="SAM" id="Phobius"/>
    </source>
</evidence>
<feature type="domain" description="ABC transmembrane type-1" evidence="6">
    <location>
        <begin position="48"/>
        <end position="315"/>
    </location>
</feature>
<evidence type="ECO:0000256" key="3">
    <source>
        <dbReference type="ARBA" id="ARBA00022989"/>
    </source>
</evidence>
<proteinExistence type="predicted"/>
<evidence type="ECO:0000259" key="6">
    <source>
        <dbReference type="PROSITE" id="PS50929"/>
    </source>
</evidence>
<evidence type="ECO:0000256" key="1">
    <source>
        <dbReference type="ARBA" id="ARBA00004651"/>
    </source>
</evidence>
<dbReference type="GO" id="GO:0015421">
    <property type="term" value="F:ABC-type oligopeptide transporter activity"/>
    <property type="evidence" value="ECO:0007669"/>
    <property type="project" value="TreeGrafter"/>
</dbReference>
<dbReference type="GO" id="GO:0016887">
    <property type="term" value="F:ATP hydrolysis activity"/>
    <property type="evidence" value="ECO:0007669"/>
    <property type="project" value="InterPro"/>
</dbReference>
<comment type="subcellular location">
    <subcellularLocation>
        <location evidence="1">Cell membrane</location>
        <topology evidence="1">Multi-pass membrane protein</topology>
    </subcellularLocation>
</comment>
<dbReference type="Pfam" id="PF00005">
    <property type="entry name" value="ABC_tran"/>
    <property type="match status" value="1"/>
</dbReference>
<reference evidence="8" key="1">
    <citation type="submission" date="2017-04" db="EMBL/GenBank/DDBJ databases">
        <authorList>
            <person name="Varghese N."/>
            <person name="Submissions S."/>
        </authorList>
    </citation>
    <scope>NUCLEOTIDE SEQUENCE [LARGE SCALE GENOMIC DNA]</scope>
    <source>
        <strain evidence="8">DSM 44073</strain>
    </source>
</reference>
<dbReference type="InterPro" id="IPR027417">
    <property type="entry name" value="P-loop_NTPase"/>
</dbReference>
<evidence type="ECO:0000256" key="2">
    <source>
        <dbReference type="ARBA" id="ARBA00022692"/>
    </source>
</evidence>
<dbReference type="OrthoDB" id="4966664at2"/>
<organism evidence="7 8">
    <name type="scientific">Lentzea albidocapillata</name>
    <dbReference type="NCBI Taxonomy" id="40571"/>
    <lineage>
        <taxon>Bacteria</taxon>
        <taxon>Bacillati</taxon>
        <taxon>Actinomycetota</taxon>
        <taxon>Actinomycetes</taxon>
        <taxon>Pseudonocardiales</taxon>
        <taxon>Pseudonocardiaceae</taxon>
        <taxon>Lentzea</taxon>
    </lineage>
</organism>
<gene>
    <name evidence="7" type="ORF">SAMN05660733_07522</name>
</gene>
<dbReference type="SUPFAM" id="SSF52540">
    <property type="entry name" value="P-loop containing nucleoside triphosphate hydrolases"/>
    <property type="match status" value="1"/>
</dbReference>
<dbReference type="SUPFAM" id="SSF90123">
    <property type="entry name" value="ABC transporter transmembrane region"/>
    <property type="match status" value="1"/>
</dbReference>
<dbReference type="STRING" id="40571.SAMN05660733_07522"/>
<feature type="transmembrane region" description="Helical" evidence="5">
    <location>
        <begin position="171"/>
        <end position="191"/>
    </location>
</feature>